<dbReference type="InterPro" id="IPR009057">
    <property type="entry name" value="Homeodomain-like_sf"/>
</dbReference>
<evidence type="ECO:0000256" key="7">
    <source>
        <dbReference type="ARBA" id="ARBA00022840"/>
    </source>
</evidence>
<dbReference type="RefSeq" id="WP_223006174.1">
    <property type="nucleotide sequence ID" value="NZ_JAHSQO010000004.1"/>
</dbReference>
<dbReference type="Pfam" id="PF00072">
    <property type="entry name" value="Response_reg"/>
    <property type="match status" value="1"/>
</dbReference>
<dbReference type="InterPro" id="IPR025944">
    <property type="entry name" value="Sigma_54_int_dom_CS"/>
</dbReference>
<comment type="subcellular location">
    <subcellularLocation>
        <location evidence="1">Cytoplasm</location>
    </subcellularLocation>
</comment>
<evidence type="ECO:0000259" key="20">
    <source>
        <dbReference type="PROSITE" id="PS50110"/>
    </source>
</evidence>
<evidence type="ECO:0000256" key="16">
    <source>
        <dbReference type="ARBA" id="ARBA00043886"/>
    </source>
</evidence>
<dbReference type="InterPro" id="IPR011006">
    <property type="entry name" value="CheY-like_superfamily"/>
</dbReference>
<dbReference type="InterPro" id="IPR002078">
    <property type="entry name" value="Sigma_54_int"/>
</dbReference>
<dbReference type="PROSITE" id="PS50045">
    <property type="entry name" value="SIGMA54_INTERACT_4"/>
    <property type="match status" value="1"/>
</dbReference>
<dbReference type="SUPFAM" id="SSF46689">
    <property type="entry name" value="Homeodomain-like"/>
    <property type="match status" value="1"/>
</dbReference>
<evidence type="ECO:0000259" key="19">
    <source>
        <dbReference type="PROSITE" id="PS50045"/>
    </source>
</evidence>
<evidence type="ECO:0000313" key="21">
    <source>
        <dbReference type="EMBL" id="MBY8917708.1"/>
    </source>
</evidence>
<dbReference type="InterPro" id="IPR025943">
    <property type="entry name" value="Sigma_54_int_dom_ATP-bd_2"/>
</dbReference>
<organism evidence="21 22">
    <name type="scientific">Nitratireductor rhodophyticola</name>
    <dbReference type="NCBI Taxonomy" id="2854036"/>
    <lineage>
        <taxon>Bacteria</taxon>
        <taxon>Pseudomonadati</taxon>
        <taxon>Pseudomonadota</taxon>
        <taxon>Alphaproteobacteria</taxon>
        <taxon>Hyphomicrobiales</taxon>
        <taxon>Phyllobacteriaceae</taxon>
        <taxon>Nitratireductor</taxon>
    </lineage>
</organism>
<keyword evidence="22" id="KW-1185">Reference proteome</keyword>
<proteinExistence type="predicted"/>
<evidence type="ECO:0000256" key="13">
    <source>
        <dbReference type="ARBA" id="ARBA00023231"/>
    </source>
</evidence>
<evidence type="ECO:0000256" key="18">
    <source>
        <dbReference type="SAM" id="MobiDB-lite"/>
    </source>
</evidence>
<dbReference type="PANTHER" id="PTHR32071">
    <property type="entry name" value="TRANSCRIPTIONAL REGULATORY PROTEIN"/>
    <property type="match status" value="1"/>
</dbReference>
<keyword evidence="9" id="KW-0805">Transcription regulation</keyword>
<dbReference type="InterPro" id="IPR058031">
    <property type="entry name" value="AAA_lid_NorR"/>
</dbReference>
<dbReference type="Gene3D" id="3.40.50.2300">
    <property type="match status" value="1"/>
</dbReference>
<keyword evidence="6" id="KW-0547">Nucleotide-binding</keyword>
<evidence type="ECO:0000256" key="6">
    <source>
        <dbReference type="ARBA" id="ARBA00022741"/>
    </source>
</evidence>
<dbReference type="CDD" id="cd00009">
    <property type="entry name" value="AAA"/>
    <property type="match status" value="1"/>
</dbReference>
<dbReference type="InterPro" id="IPR003593">
    <property type="entry name" value="AAA+_ATPase"/>
</dbReference>
<evidence type="ECO:0000313" key="22">
    <source>
        <dbReference type="Proteomes" id="UP000777661"/>
    </source>
</evidence>
<evidence type="ECO:0000256" key="12">
    <source>
        <dbReference type="ARBA" id="ARBA00023163"/>
    </source>
</evidence>
<dbReference type="PROSITE" id="PS00675">
    <property type="entry name" value="SIGMA54_INTERACT_1"/>
    <property type="match status" value="1"/>
</dbReference>
<dbReference type="SUPFAM" id="SSF52540">
    <property type="entry name" value="P-loop containing nucleoside triphosphate hydrolases"/>
    <property type="match status" value="1"/>
</dbReference>
<feature type="region of interest" description="Disordered" evidence="18">
    <location>
        <begin position="401"/>
        <end position="429"/>
    </location>
</feature>
<feature type="modified residue" description="4-aspartylphosphate" evidence="17">
    <location>
        <position position="55"/>
    </location>
</feature>
<dbReference type="SUPFAM" id="SSF52172">
    <property type="entry name" value="CheY-like"/>
    <property type="match status" value="1"/>
</dbReference>
<dbReference type="Gene3D" id="1.10.8.60">
    <property type="match status" value="1"/>
</dbReference>
<dbReference type="Pfam" id="PF00158">
    <property type="entry name" value="Sigma54_activat"/>
    <property type="match status" value="1"/>
</dbReference>
<feature type="compositionally biased region" description="Basic and acidic residues" evidence="18">
    <location>
        <begin position="417"/>
        <end position="427"/>
    </location>
</feature>
<keyword evidence="3" id="KW-0963">Cytoplasm</keyword>
<keyword evidence="8" id="KW-0902">Two-component regulatory system</keyword>
<comment type="caution">
    <text evidence="21">The sequence shown here is derived from an EMBL/GenBank/DDBJ whole genome shotgun (WGS) entry which is preliminary data.</text>
</comment>
<dbReference type="InterPro" id="IPR025662">
    <property type="entry name" value="Sigma_54_int_dom_ATP-bd_1"/>
</dbReference>
<evidence type="ECO:0000256" key="14">
    <source>
        <dbReference type="ARBA" id="ARBA00029881"/>
    </source>
</evidence>
<evidence type="ECO:0000256" key="1">
    <source>
        <dbReference type="ARBA" id="ARBA00004496"/>
    </source>
</evidence>
<evidence type="ECO:0000256" key="8">
    <source>
        <dbReference type="ARBA" id="ARBA00023012"/>
    </source>
</evidence>
<reference evidence="21 22" key="1">
    <citation type="submission" date="2021-06" db="EMBL/GenBank/DDBJ databases">
        <title>Nitratireductor porphyridii sp. nov., isolated from a small marine red alga, Porphyridium purpureum in South Korea.</title>
        <authorList>
            <person name="Kim K.H."/>
            <person name="Kristyanto S."/>
            <person name="Jeon C.O."/>
        </authorList>
    </citation>
    <scope>NUCLEOTIDE SEQUENCE [LARGE SCALE GENOMIC DNA]</scope>
    <source>
        <strain evidence="21 22">R6</strain>
    </source>
</reference>
<evidence type="ECO:0000256" key="2">
    <source>
        <dbReference type="ARBA" id="ARBA00019059"/>
    </source>
</evidence>
<evidence type="ECO:0000256" key="3">
    <source>
        <dbReference type="ARBA" id="ARBA00022490"/>
    </source>
</evidence>
<dbReference type="PANTHER" id="PTHR32071:SF95">
    <property type="entry name" value="DNA-BINDING TRANSCRIPTIONAL REGULATOR NTRC"/>
    <property type="match status" value="1"/>
</dbReference>
<dbReference type="Pfam" id="PF25601">
    <property type="entry name" value="AAA_lid_14"/>
    <property type="match status" value="1"/>
</dbReference>
<dbReference type="Gene3D" id="3.40.50.300">
    <property type="entry name" value="P-loop containing nucleotide triphosphate hydrolases"/>
    <property type="match status" value="1"/>
</dbReference>
<accession>A0ABS7RDN0</accession>
<dbReference type="InterPro" id="IPR001789">
    <property type="entry name" value="Sig_transdc_resp-reg_receiver"/>
</dbReference>
<dbReference type="Pfam" id="PF02954">
    <property type="entry name" value="HTH_8"/>
    <property type="match status" value="1"/>
</dbReference>
<protein>
    <recommendedName>
        <fullName evidence="2">DNA-binding transcriptional regulator NtrC</fullName>
    </recommendedName>
    <alternativeName>
        <fullName evidence="14">Nitrogen regulation protein NR(I)</fullName>
    </alternativeName>
    <alternativeName>
        <fullName evidence="15">Nitrogen regulator I</fullName>
    </alternativeName>
</protein>
<sequence length="502" mass="54990">MSEAVLIVDDDPVQRRLLQAAVEKLGHTPLLAENGQEALGVLERAEQAPRTIVLDLVMPQMSGLEMLERLRGEGSDIPVIVQTSRGSIDTAVEAMRAGAFDFIVKPVAPARLGAAIKNALRVSAMETRQRRGGRPAEASSLDDLVTNSPSMARVIMLGQKAAASDIPILIEGESGVGKEVIARAIQSESRRRRKPFITVNCGAIPDTLVESILFGHEKGAFTGATEKRIGKFAEADTGTLFLDEIGDLPLDVQVKLLRAVQQGEVDTVGGRGTQKVDIRLISATNQNLIERVKEGRFREDLFYRLNVFPIMVPPLRERRDDIPLLVQAFIARFSDSASNRITGISRRALALLESYDWPGNIRQLENAVFRAVVLCETSVLDTADFPQILAQVEGIDPYEAQTGTVSADDSPAAALPTDRRDLPHREAPTVQDLPGSVATLDEDGNVRPLEEIESDVIRFALDHYRGQMSEIARRLGIGRSTLYRKLKDMGIDPAERPRAKDD</sequence>
<gene>
    <name evidence="21" type="ORF">KVG22_13975</name>
</gene>
<dbReference type="InterPro" id="IPR002197">
    <property type="entry name" value="HTH_Fis"/>
</dbReference>
<dbReference type="PROSITE" id="PS00688">
    <property type="entry name" value="SIGMA54_INTERACT_3"/>
    <property type="match status" value="1"/>
</dbReference>
<evidence type="ECO:0000256" key="10">
    <source>
        <dbReference type="ARBA" id="ARBA00023125"/>
    </source>
</evidence>
<evidence type="ECO:0000256" key="9">
    <source>
        <dbReference type="ARBA" id="ARBA00023015"/>
    </source>
</evidence>
<evidence type="ECO:0000256" key="17">
    <source>
        <dbReference type="PROSITE-ProRule" id="PRU00169"/>
    </source>
</evidence>
<keyword evidence="10" id="KW-0238">DNA-binding</keyword>
<dbReference type="EMBL" id="JAHSQO010000004">
    <property type="protein sequence ID" value="MBY8917708.1"/>
    <property type="molecule type" value="Genomic_DNA"/>
</dbReference>
<keyword evidence="11" id="KW-0010">Activator</keyword>
<dbReference type="PROSITE" id="PS50110">
    <property type="entry name" value="RESPONSE_REGULATORY"/>
    <property type="match status" value="1"/>
</dbReference>
<dbReference type="SMART" id="SM00448">
    <property type="entry name" value="REC"/>
    <property type="match status" value="1"/>
</dbReference>
<evidence type="ECO:0000256" key="5">
    <source>
        <dbReference type="ARBA" id="ARBA00022553"/>
    </source>
</evidence>
<keyword evidence="13" id="KW-0535">Nitrogen fixation</keyword>
<keyword evidence="7" id="KW-0067">ATP-binding</keyword>
<evidence type="ECO:0000256" key="15">
    <source>
        <dbReference type="ARBA" id="ARBA00031910"/>
    </source>
</evidence>
<dbReference type="Proteomes" id="UP000777661">
    <property type="component" value="Unassembled WGS sequence"/>
</dbReference>
<dbReference type="SMART" id="SM00382">
    <property type="entry name" value="AAA"/>
    <property type="match status" value="1"/>
</dbReference>
<evidence type="ECO:0000256" key="11">
    <source>
        <dbReference type="ARBA" id="ARBA00023159"/>
    </source>
</evidence>
<keyword evidence="5 17" id="KW-0597">Phosphoprotein</keyword>
<dbReference type="InterPro" id="IPR027417">
    <property type="entry name" value="P-loop_NTPase"/>
</dbReference>
<name>A0ABS7RDN0_9HYPH</name>
<feature type="domain" description="Sigma-54 factor interaction" evidence="19">
    <location>
        <begin position="144"/>
        <end position="373"/>
    </location>
</feature>
<dbReference type="PROSITE" id="PS00676">
    <property type="entry name" value="SIGMA54_INTERACT_2"/>
    <property type="match status" value="1"/>
</dbReference>
<keyword evidence="4" id="KW-0678">Repressor</keyword>
<dbReference type="Gene3D" id="1.10.10.60">
    <property type="entry name" value="Homeodomain-like"/>
    <property type="match status" value="1"/>
</dbReference>
<feature type="domain" description="Response regulatory" evidence="20">
    <location>
        <begin position="4"/>
        <end position="120"/>
    </location>
</feature>
<evidence type="ECO:0000256" key="4">
    <source>
        <dbReference type="ARBA" id="ARBA00022491"/>
    </source>
</evidence>
<keyword evidence="12" id="KW-0804">Transcription</keyword>
<comment type="function">
    <text evidence="16">Member of the two-component regulatory system NtrB/NtrC, which controls expression of the nitrogen-regulated (ntr) genes in response to nitrogen limitation. Phosphorylated NtrC binds directly to DNA and stimulates the formation of open promoter-sigma54-RNA polymerase complexes.</text>
</comment>
<dbReference type="PRINTS" id="PR01590">
    <property type="entry name" value="HTHFIS"/>
</dbReference>